<sequence length="301" mass="33560">MSDSKTPPTDADLAAALVRVLSVEPVEQDFFRGIATPRGRGRSFGGQVIGQALMAATETVESDRPAHSLHGYFMRPGDATKPVLYQVERDRDGGSFTTRRVVAIQHGKPILNLAASFHVTEPGLSHQDEMPDVPGPDQLENEEQLGERLADQLPDTFLKWLRTPRPIEMRPTVLRPPFDPSAREAVQNLWFRVRAPIGDDARLHRAALAFASDFGLLGVSMLPHGRGFTDPDMQFASLDHALWIHDDFRMDDWLLYSMDSPWAGGARGFNRGRVFTRDGRLVANVAQEGLVRDKSLRDKDK</sequence>
<dbReference type="GO" id="GO:0009062">
    <property type="term" value="P:fatty acid catabolic process"/>
    <property type="evidence" value="ECO:0007669"/>
    <property type="project" value="TreeGrafter"/>
</dbReference>
<dbReference type="PANTHER" id="PTHR11066">
    <property type="entry name" value="ACYL-COA THIOESTERASE"/>
    <property type="match status" value="1"/>
</dbReference>
<dbReference type="InterPro" id="IPR003703">
    <property type="entry name" value="Acyl_CoA_thio"/>
</dbReference>
<dbReference type="Gene3D" id="2.40.160.210">
    <property type="entry name" value="Acyl-CoA thioesterase, double hotdog domain"/>
    <property type="match status" value="1"/>
</dbReference>
<dbReference type="InterPro" id="IPR049449">
    <property type="entry name" value="TesB_ACOT8-like_N"/>
</dbReference>
<dbReference type="CDD" id="cd03445">
    <property type="entry name" value="Thioesterase_II_repeat2"/>
    <property type="match status" value="1"/>
</dbReference>
<evidence type="ECO:0000256" key="1">
    <source>
        <dbReference type="ARBA" id="ARBA00006538"/>
    </source>
</evidence>
<evidence type="ECO:0000256" key="2">
    <source>
        <dbReference type="ARBA" id="ARBA00011881"/>
    </source>
</evidence>
<dbReference type="InterPro" id="IPR042171">
    <property type="entry name" value="Acyl-CoA_hotdog"/>
</dbReference>
<evidence type="ECO:0000313" key="12">
    <source>
        <dbReference type="Proteomes" id="UP000483078"/>
    </source>
</evidence>
<evidence type="ECO:0000313" key="11">
    <source>
        <dbReference type="EMBL" id="MTJ05018.1"/>
    </source>
</evidence>
<evidence type="ECO:0000256" key="6">
    <source>
        <dbReference type="ARBA" id="ARBA00050943"/>
    </source>
</evidence>
<dbReference type="Pfam" id="PF02551">
    <property type="entry name" value="Acyl_CoA_thio"/>
    <property type="match status" value="1"/>
</dbReference>
<gene>
    <name evidence="11" type="ORF">FH759_10050</name>
</gene>
<organism evidence="11 12">
    <name type="scientific">Sediminimonas qiaohouensis</name>
    <dbReference type="NCBI Taxonomy" id="552061"/>
    <lineage>
        <taxon>Bacteria</taxon>
        <taxon>Pseudomonadati</taxon>
        <taxon>Pseudomonadota</taxon>
        <taxon>Alphaproteobacteria</taxon>
        <taxon>Rhodobacterales</taxon>
        <taxon>Roseobacteraceae</taxon>
        <taxon>Sediminimonas</taxon>
    </lineage>
</organism>
<dbReference type="EC" id="3.1.2.20" evidence="5"/>
<dbReference type="AlphaFoldDB" id="A0A7C9LBB4"/>
<dbReference type="Pfam" id="PF13622">
    <property type="entry name" value="4HBT_3"/>
    <property type="match status" value="1"/>
</dbReference>
<dbReference type="Proteomes" id="UP000483078">
    <property type="component" value="Unassembled WGS sequence"/>
</dbReference>
<dbReference type="InterPro" id="IPR029069">
    <property type="entry name" value="HotDog_dom_sf"/>
</dbReference>
<evidence type="ECO:0000259" key="9">
    <source>
        <dbReference type="Pfam" id="PF02551"/>
    </source>
</evidence>
<dbReference type="GO" id="GO:0047617">
    <property type="term" value="F:fatty acyl-CoA hydrolase activity"/>
    <property type="evidence" value="ECO:0007669"/>
    <property type="project" value="UniProtKB-EC"/>
</dbReference>
<evidence type="ECO:0000256" key="3">
    <source>
        <dbReference type="ARBA" id="ARBA00022801"/>
    </source>
</evidence>
<name>A0A7C9LBB4_9RHOB</name>
<dbReference type="InterPro" id="IPR025652">
    <property type="entry name" value="TesB_C"/>
</dbReference>
<dbReference type="CDD" id="cd03444">
    <property type="entry name" value="Thioesterase_II_repeat1"/>
    <property type="match status" value="1"/>
</dbReference>
<keyword evidence="3" id="KW-0378">Hydrolase</keyword>
<evidence type="ECO:0000256" key="7">
    <source>
        <dbReference type="ARBA" id="ARBA00071120"/>
    </source>
</evidence>
<accession>A0A7C9LBB4</accession>
<dbReference type="GO" id="GO:0005829">
    <property type="term" value="C:cytosol"/>
    <property type="evidence" value="ECO:0007669"/>
    <property type="project" value="TreeGrafter"/>
</dbReference>
<feature type="domain" description="Acyl-CoA thioesterase 2 C-terminal" evidence="9">
    <location>
        <begin position="165"/>
        <end position="290"/>
    </location>
</feature>
<dbReference type="EMBL" id="VENJ01000013">
    <property type="protein sequence ID" value="MTJ05018.1"/>
    <property type="molecule type" value="Genomic_DNA"/>
</dbReference>
<evidence type="ECO:0000256" key="4">
    <source>
        <dbReference type="ARBA" id="ARBA00023098"/>
    </source>
</evidence>
<dbReference type="GO" id="GO:0006637">
    <property type="term" value="P:acyl-CoA metabolic process"/>
    <property type="evidence" value="ECO:0007669"/>
    <property type="project" value="InterPro"/>
</dbReference>
<comment type="catalytic activity">
    <reaction evidence="6">
        <text>a fatty acyl-CoA + H2O = a fatty acid + CoA + H(+)</text>
        <dbReference type="Rhea" id="RHEA:16781"/>
        <dbReference type="ChEBI" id="CHEBI:15377"/>
        <dbReference type="ChEBI" id="CHEBI:15378"/>
        <dbReference type="ChEBI" id="CHEBI:28868"/>
        <dbReference type="ChEBI" id="CHEBI:57287"/>
        <dbReference type="ChEBI" id="CHEBI:77636"/>
        <dbReference type="EC" id="3.1.2.20"/>
    </reaction>
    <physiologicalReaction direction="left-to-right" evidence="6">
        <dbReference type="Rhea" id="RHEA:16782"/>
    </physiologicalReaction>
</comment>
<dbReference type="PANTHER" id="PTHR11066:SF34">
    <property type="entry name" value="ACYL-COENZYME A THIOESTERASE 8"/>
    <property type="match status" value="1"/>
</dbReference>
<reference evidence="11 12" key="1">
    <citation type="submission" date="2019-06" db="EMBL/GenBank/DDBJ databases">
        <title>Enrichment of Autotrophic Halophilic Microorganisms from Red Sea Brine Pool Using Microbial Electrosynthesis System.</title>
        <authorList>
            <person name="Alqahtani M.F."/>
            <person name="Bajracharya S."/>
            <person name="Katuri K.P."/>
            <person name="Ali M."/>
            <person name="Saikaly P.E."/>
        </authorList>
    </citation>
    <scope>NUCLEOTIDE SEQUENCE [LARGE SCALE GENOMIC DNA]</scope>
    <source>
        <strain evidence="11">MES6</strain>
    </source>
</reference>
<evidence type="ECO:0000256" key="8">
    <source>
        <dbReference type="ARBA" id="ARBA00079653"/>
    </source>
</evidence>
<proteinExistence type="inferred from homology"/>
<protein>
    <recommendedName>
        <fullName evidence="7">Acyl-CoA thioesterase 2</fullName>
        <ecNumber evidence="5">3.1.2.20</ecNumber>
    </recommendedName>
    <alternativeName>
        <fullName evidence="8">Thioesterase II</fullName>
    </alternativeName>
</protein>
<evidence type="ECO:0000256" key="5">
    <source>
        <dbReference type="ARBA" id="ARBA00038894"/>
    </source>
</evidence>
<comment type="similarity">
    <text evidence="1">Belongs to the C/M/P thioester hydrolase family.</text>
</comment>
<dbReference type="FunFam" id="2.40.160.210:FF:000001">
    <property type="entry name" value="Acyl-CoA thioesterase II"/>
    <property type="match status" value="1"/>
</dbReference>
<dbReference type="SUPFAM" id="SSF54637">
    <property type="entry name" value="Thioesterase/thiol ester dehydrase-isomerase"/>
    <property type="match status" value="2"/>
</dbReference>
<feature type="domain" description="Acyl-CoA thioesterase-like N-terminal HotDog" evidence="10">
    <location>
        <begin position="42"/>
        <end position="118"/>
    </location>
</feature>
<dbReference type="RefSeq" id="WP_273249789.1">
    <property type="nucleotide sequence ID" value="NZ_VENJ01000013.1"/>
</dbReference>
<comment type="caution">
    <text evidence="11">The sequence shown here is derived from an EMBL/GenBank/DDBJ whole genome shotgun (WGS) entry which is preliminary data.</text>
</comment>
<comment type="subunit">
    <text evidence="2">Homotetramer.</text>
</comment>
<keyword evidence="4" id="KW-0443">Lipid metabolism</keyword>
<evidence type="ECO:0000259" key="10">
    <source>
        <dbReference type="Pfam" id="PF13622"/>
    </source>
</evidence>